<evidence type="ECO:0000256" key="1">
    <source>
        <dbReference type="SAM" id="Phobius"/>
    </source>
</evidence>
<feature type="transmembrane region" description="Helical" evidence="1">
    <location>
        <begin position="84"/>
        <end position="101"/>
    </location>
</feature>
<dbReference type="PANTHER" id="PTHR30273">
    <property type="entry name" value="PERIPLASMIC SIGNAL SENSOR AND SIGMA FACTOR ACTIVATOR FECR-RELATED"/>
    <property type="match status" value="1"/>
</dbReference>
<dbReference type="InterPro" id="IPR032508">
    <property type="entry name" value="FecR_C"/>
</dbReference>
<gene>
    <name evidence="4" type="ORF">N1F79_04575</name>
</gene>
<evidence type="ECO:0000313" key="4">
    <source>
        <dbReference type="EMBL" id="MEF3832393.1"/>
    </source>
</evidence>
<proteinExistence type="predicted"/>
<dbReference type="Pfam" id="PF16344">
    <property type="entry name" value="FecR_C"/>
    <property type="match status" value="1"/>
</dbReference>
<feature type="domain" description="FecR protein" evidence="2">
    <location>
        <begin position="178"/>
        <end position="270"/>
    </location>
</feature>
<accession>A0ABU7XPE1</accession>
<evidence type="ECO:0000259" key="2">
    <source>
        <dbReference type="Pfam" id="PF04773"/>
    </source>
</evidence>
<dbReference type="Pfam" id="PF04773">
    <property type="entry name" value="FecR"/>
    <property type="match status" value="1"/>
</dbReference>
<evidence type="ECO:0000313" key="5">
    <source>
        <dbReference type="Proteomes" id="UP001337305"/>
    </source>
</evidence>
<dbReference type="EMBL" id="JAODOP010000004">
    <property type="protein sequence ID" value="MEF3832393.1"/>
    <property type="molecule type" value="Genomic_DNA"/>
</dbReference>
<feature type="domain" description="Protein FecR C-terminal" evidence="3">
    <location>
        <begin position="319"/>
        <end position="387"/>
    </location>
</feature>
<dbReference type="Gene3D" id="3.55.50.30">
    <property type="match status" value="1"/>
</dbReference>
<name>A0ABU7XPE1_9FLAO</name>
<dbReference type="Proteomes" id="UP001337305">
    <property type="component" value="Unassembled WGS sequence"/>
</dbReference>
<keyword evidence="1" id="KW-0472">Membrane</keyword>
<protein>
    <submittedName>
        <fullName evidence="4">FecR family protein</fullName>
    </submittedName>
</protein>
<reference evidence="4 5" key="1">
    <citation type="submission" date="2022-09" db="EMBL/GenBank/DDBJ databases">
        <title>Genome sequencing of Flavivirga sp. MEBiC05379.</title>
        <authorList>
            <person name="Oh H.-M."/>
            <person name="Kwon K.K."/>
            <person name="Park M.J."/>
            <person name="Yang S.-H."/>
        </authorList>
    </citation>
    <scope>NUCLEOTIDE SEQUENCE [LARGE SCALE GENOMIC DNA]</scope>
    <source>
        <strain evidence="4 5">MEBiC05379</strain>
    </source>
</reference>
<evidence type="ECO:0000259" key="3">
    <source>
        <dbReference type="Pfam" id="PF16344"/>
    </source>
</evidence>
<dbReference type="PANTHER" id="PTHR30273:SF2">
    <property type="entry name" value="PROTEIN FECR"/>
    <property type="match status" value="1"/>
</dbReference>
<dbReference type="InterPro" id="IPR012373">
    <property type="entry name" value="Ferrdict_sens_TM"/>
</dbReference>
<organism evidence="4 5">
    <name type="scientific">Flavivirga spongiicola</name>
    <dbReference type="NCBI Taxonomy" id="421621"/>
    <lineage>
        <taxon>Bacteria</taxon>
        <taxon>Pseudomonadati</taxon>
        <taxon>Bacteroidota</taxon>
        <taxon>Flavobacteriia</taxon>
        <taxon>Flavobacteriales</taxon>
        <taxon>Flavobacteriaceae</taxon>
        <taxon>Flavivirga</taxon>
    </lineage>
</organism>
<keyword evidence="5" id="KW-1185">Reference proteome</keyword>
<comment type="caution">
    <text evidence="4">The sequence shown here is derived from an EMBL/GenBank/DDBJ whole genome shotgun (WGS) entry which is preliminary data.</text>
</comment>
<keyword evidence="1" id="KW-0812">Transmembrane</keyword>
<dbReference type="RefSeq" id="WP_303304774.1">
    <property type="nucleotide sequence ID" value="NZ_JAODOP010000004.1"/>
</dbReference>
<dbReference type="InterPro" id="IPR006860">
    <property type="entry name" value="FecR"/>
</dbReference>
<dbReference type="Gene3D" id="2.60.120.1440">
    <property type="match status" value="1"/>
</dbReference>
<sequence length="388" mass="44309">MYTRLNQVMDYTRINKYLSHKATEEEVAEIFEWINKSSENKALFIKYKKAWALTATSKENTALNLKQVQNTIQRNKRKNPFNNILKYAAIFVGLIGIGYLVNKESSTVQKLKIDETVITLKLDNGEVETLTPNGSKKILTQRGAVVGIQEGAALNYEHETEGISTLATETLEYNEINIPFGKMFKLILSDGTQVSLNAGSSLKYPVKFIEGKNRQVFLKGEANFDVSKDANHPFVVNVNEMNVRVLGTKFNMSSYPEDSDYTTVLIEGSVGIYKNEAEFNINNSTLLEPGYRARWNKNSEEITLDKVNTDIYTGWLYGKLIFKNAPFKNIRKKLERHYNVTIINNNKVLDEKTYNATFDIESIEEVLEILNKNYAIEYSIKNNQIIIN</sequence>
<keyword evidence="1" id="KW-1133">Transmembrane helix</keyword>